<dbReference type="EMBL" id="CAJVPY010007913">
    <property type="protein sequence ID" value="CAG8688704.1"/>
    <property type="molecule type" value="Genomic_DNA"/>
</dbReference>
<name>A0A9N9ERX7_9GLOM</name>
<dbReference type="PANTHER" id="PTHR34826">
    <property type="entry name" value="UPF0590 PROTEIN C409.17C"/>
    <property type="match status" value="1"/>
</dbReference>
<keyword evidence="3" id="KW-1185">Reference proteome</keyword>
<protein>
    <submittedName>
        <fullName evidence="2">22094_t:CDS:1</fullName>
    </submittedName>
</protein>
<evidence type="ECO:0000313" key="3">
    <source>
        <dbReference type="Proteomes" id="UP000789405"/>
    </source>
</evidence>
<organism evidence="2 3">
    <name type="scientific">Dentiscutata erythropus</name>
    <dbReference type="NCBI Taxonomy" id="1348616"/>
    <lineage>
        <taxon>Eukaryota</taxon>
        <taxon>Fungi</taxon>
        <taxon>Fungi incertae sedis</taxon>
        <taxon>Mucoromycota</taxon>
        <taxon>Glomeromycotina</taxon>
        <taxon>Glomeromycetes</taxon>
        <taxon>Diversisporales</taxon>
        <taxon>Gigasporaceae</taxon>
        <taxon>Dentiscutata</taxon>
    </lineage>
</organism>
<dbReference type="Pfam" id="PF08588">
    <property type="entry name" value="Duc1"/>
    <property type="match status" value="1"/>
</dbReference>
<feature type="domain" description="Domain of unknown function at the cortex 1" evidence="1">
    <location>
        <begin position="4"/>
        <end position="302"/>
    </location>
</feature>
<proteinExistence type="predicted"/>
<sequence length="309" mass="36350">MPIVRIGPTHSSLQQYKVNDDQNPIFVNSKHFTGYVTVRLQNHHYKKENVIKTNSYFENHRRFFSFQFQGRFKATNPDRPDNLWTFDDILFCAETEESINPPMGASLVVKFAKYIDPGFTADGMLLDKRPWVGSWIVCGMNVMKVWKANDEILYDVHTFPNDHKYQDEKKKISTKNSLTKFSRTTSLGDLSSSLLPVDPWIYYGHRHLDEDTSLIFSDEQINFNSAKRRTFFFNPIVRQSHVFNPSLVYAFDFFNNFTNFSTMNADMFVKFSMARVLKNQPLRFVCRDKKGDSVFFVIEIDYLDLFEKY</sequence>
<accession>A0A9N9ERX7</accession>
<comment type="caution">
    <text evidence="2">The sequence shown here is derived from an EMBL/GenBank/DDBJ whole genome shotgun (WGS) entry which is preliminary data.</text>
</comment>
<dbReference type="OrthoDB" id="2119945at2759"/>
<gene>
    <name evidence="2" type="ORF">DERYTH_LOCUS12228</name>
</gene>
<dbReference type="PANTHER" id="PTHR34826:SF2">
    <property type="entry name" value="UPF0590 PROTEIN C409.17C"/>
    <property type="match status" value="1"/>
</dbReference>
<reference evidence="2" key="1">
    <citation type="submission" date="2021-06" db="EMBL/GenBank/DDBJ databases">
        <authorList>
            <person name="Kallberg Y."/>
            <person name="Tangrot J."/>
            <person name="Rosling A."/>
        </authorList>
    </citation>
    <scope>NUCLEOTIDE SEQUENCE</scope>
    <source>
        <strain evidence="2">MA453B</strain>
    </source>
</reference>
<dbReference type="AlphaFoldDB" id="A0A9N9ERX7"/>
<evidence type="ECO:0000313" key="2">
    <source>
        <dbReference type="EMBL" id="CAG8688704.1"/>
    </source>
</evidence>
<dbReference type="Proteomes" id="UP000789405">
    <property type="component" value="Unassembled WGS sequence"/>
</dbReference>
<dbReference type="InterPro" id="IPR013897">
    <property type="entry name" value="Duc1"/>
</dbReference>
<evidence type="ECO:0000259" key="1">
    <source>
        <dbReference type="Pfam" id="PF08588"/>
    </source>
</evidence>